<evidence type="ECO:0000256" key="1">
    <source>
        <dbReference type="ARBA" id="ARBA00022679"/>
    </source>
</evidence>
<organism evidence="6 7">
    <name type="scientific">Phytophthora infestans (strain T30-4)</name>
    <name type="common">Potato late blight agent</name>
    <dbReference type="NCBI Taxonomy" id="403677"/>
    <lineage>
        <taxon>Eukaryota</taxon>
        <taxon>Sar</taxon>
        <taxon>Stramenopiles</taxon>
        <taxon>Oomycota</taxon>
        <taxon>Peronosporomycetes</taxon>
        <taxon>Peronosporales</taxon>
        <taxon>Peronosporaceae</taxon>
        <taxon>Phytophthora</taxon>
    </lineage>
</organism>
<dbReference type="Pfam" id="PF10509">
    <property type="entry name" value="GalKase_gal_bdg"/>
    <property type="match status" value="1"/>
</dbReference>
<dbReference type="PRINTS" id="PR00473">
    <property type="entry name" value="GALCTOKINASE"/>
</dbReference>
<dbReference type="GO" id="GO:0006012">
    <property type="term" value="P:galactose metabolic process"/>
    <property type="evidence" value="ECO:0007669"/>
    <property type="project" value="InterPro"/>
</dbReference>
<proteinExistence type="predicted"/>
<evidence type="ECO:0000256" key="3">
    <source>
        <dbReference type="ARBA" id="ARBA00022777"/>
    </source>
</evidence>
<dbReference type="InterPro" id="IPR019741">
    <property type="entry name" value="Galactokinase_CS"/>
</dbReference>
<dbReference type="OrthoDB" id="275179at2759"/>
<reference evidence="7" key="1">
    <citation type="journal article" date="2009" name="Nature">
        <title>Genome sequence and analysis of the Irish potato famine pathogen Phytophthora infestans.</title>
        <authorList>
            <consortium name="The Broad Institute Genome Sequencing Platform"/>
            <person name="Haas B.J."/>
            <person name="Kamoun S."/>
            <person name="Zody M.C."/>
            <person name="Jiang R.H."/>
            <person name="Handsaker R.E."/>
            <person name="Cano L.M."/>
            <person name="Grabherr M."/>
            <person name="Kodira C.D."/>
            <person name="Raffaele S."/>
            <person name="Torto-Alalibo T."/>
            <person name="Bozkurt T.O."/>
            <person name="Ah-Fong A.M."/>
            <person name="Alvarado L."/>
            <person name="Anderson V.L."/>
            <person name="Armstrong M.R."/>
            <person name="Avrova A."/>
            <person name="Baxter L."/>
            <person name="Beynon J."/>
            <person name="Boevink P.C."/>
            <person name="Bollmann S.R."/>
            <person name="Bos J.I."/>
            <person name="Bulone V."/>
            <person name="Cai G."/>
            <person name="Cakir C."/>
            <person name="Carrington J.C."/>
            <person name="Chawner M."/>
            <person name="Conti L."/>
            <person name="Costanzo S."/>
            <person name="Ewan R."/>
            <person name="Fahlgren N."/>
            <person name="Fischbach M.A."/>
            <person name="Fugelstad J."/>
            <person name="Gilroy E.M."/>
            <person name="Gnerre S."/>
            <person name="Green P.J."/>
            <person name="Grenville-Briggs L.J."/>
            <person name="Griffith J."/>
            <person name="Grunwald N.J."/>
            <person name="Horn K."/>
            <person name="Horner N.R."/>
            <person name="Hu C.H."/>
            <person name="Huitema E."/>
            <person name="Jeong D.H."/>
            <person name="Jones A.M."/>
            <person name="Jones J.D."/>
            <person name="Jones R.W."/>
            <person name="Karlsson E.K."/>
            <person name="Kunjeti S.G."/>
            <person name="Lamour K."/>
            <person name="Liu Z."/>
            <person name="Ma L."/>
            <person name="Maclean D."/>
            <person name="Chibucos M.C."/>
            <person name="McDonald H."/>
            <person name="McWalters J."/>
            <person name="Meijer H.J."/>
            <person name="Morgan W."/>
            <person name="Morris P.F."/>
            <person name="Munro C.A."/>
            <person name="O'Neill K."/>
            <person name="Ospina-Giraldo M."/>
            <person name="Pinzon A."/>
            <person name="Pritchard L."/>
            <person name="Ramsahoye B."/>
            <person name="Ren Q."/>
            <person name="Restrepo S."/>
            <person name="Roy S."/>
            <person name="Sadanandom A."/>
            <person name="Savidor A."/>
            <person name="Schornack S."/>
            <person name="Schwartz D.C."/>
            <person name="Schumann U.D."/>
            <person name="Schwessinger B."/>
            <person name="Seyer L."/>
            <person name="Sharpe T."/>
            <person name="Silvar C."/>
            <person name="Song J."/>
            <person name="Studholme D.J."/>
            <person name="Sykes S."/>
            <person name="Thines M."/>
            <person name="van de Vondervoort P.J."/>
            <person name="Phuntumart V."/>
            <person name="Wawra S."/>
            <person name="Weide R."/>
            <person name="Win J."/>
            <person name="Young C."/>
            <person name="Zhou S."/>
            <person name="Fry W."/>
            <person name="Meyers B.C."/>
            <person name="van West P."/>
            <person name="Ristaino J."/>
            <person name="Govers F."/>
            <person name="Birch P.R."/>
            <person name="Whisson S.C."/>
            <person name="Judelson H.S."/>
            <person name="Nusbaum C."/>
        </authorList>
    </citation>
    <scope>NUCLEOTIDE SEQUENCE [LARGE SCALE GENOMIC DNA]</scope>
    <source>
        <strain evidence="7">T30-4</strain>
    </source>
</reference>
<dbReference type="PROSITE" id="PS00627">
    <property type="entry name" value="GHMP_KINASES_ATP"/>
    <property type="match status" value="1"/>
</dbReference>
<keyword evidence="1" id="KW-0808">Transferase</keyword>
<protein>
    <recommendedName>
        <fullName evidence="5">Galactokinase N-terminal domain-containing protein</fullName>
    </recommendedName>
</protein>
<evidence type="ECO:0000256" key="4">
    <source>
        <dbReference type="ARBA" id="ARBA00022840"/>
    </source>
</evidence>
<dbReference type="GO" id="GO:0004335">
    <property type="term" value="F:galactokinase activity"/>
    <property type="evidence" value="ECO:0007669"/>
    <property type="project" value="InterPro"/>
</dbReference>
<feature type="non-terminal residue" evidence="6">
    <location>
        <position position="161"/>
    </location>
</feature>
<dbReference type="PROSITE" id="PS00106">
    <property type="entry name" value="GALACTOKINASE"/>
    <property type="match status" value="1"/>
</dbReference>
<name>D0P388_PHYIT</name>
<dbReference type="PRINTS" id="PR00959">
    <property type="entry name" value="MEVGALKINASE"/>
</dbReference>
<dbReference type="PANTHER" id="PTHR10457:SF7">
    <property type="entry name" value="GALACTOKINASE-RELATED"/>
    <property type="match status" value="1"/>
</dbReference>
<keyword evidence="2" id="KW-0547">Nucleotide-binding</keyword>
<dbReference type="GeneID" id="9466870"/>
<sequence>MAHLGAVTTTAGSDTVNVVEQAVSLFYSTFNQHTNVPREALTIAAAPGRVNLIGEHTDYNDGFVCPLALDKTTVVVGVRAPAESASITKLASASFPNQLLEFPANSTEQLDKTQPSWGNYPKGVTAKYLMHLSRKEPLGVHAAIVSTVPFGSGLSSSAALE</sequence>
<dbReference type="GO" id="GO:0005829">
    <property type="term" value="C:cytosol"/>
    <property type="evidence" value="ECO:0007669"/>
    <property type="project" value="TreeGrafter"/>
</dbReference>
<feature type="domain" description="Galactokinase N-terminal" evidence="5">
    <location>
        <begin position="29"/>
        <end position="76"/>
    </location>
</feature>
<evidence type="ECO:0000256" key="2">
    <source>
        <dbReference type="ARBA" id="ARBA00022741"/>
    </source>
</evidence>
<dbReference type="AlphaFoldDB" id="D0P388"/>
<keyword evidence="7" id="KW-1185">Reference proteome</keyword>
<dbReference type="GO" id="GO:0005524">
    <property type="term" value="F:ATP binding"/>
    <property type="evidence" value="ECO:0007669"/>
    <property type="project" value="UniProtKB-KW"/>
</dbReference>
<dbReference type="InterPro" id="IPR014721">
    <property type="entry name" value="Ribsml_uS5_D2-typ_fold_subgr"/>
</dbReference>
<gene>
    <name evidence="6" type="ORF">PITG_21132</name>
</gene>
<keyword evidence="3" id="KW-0418">Kinase</keyword>
<dbReference type="InterPro" id="IPR019539">
    <property type="entry name" value="GalKase_N"/>
</dbReference>
<dbReference type="EMBL" id="DS028345">
    <property type="protein sequence ID" value="EEY59069.1"/>
    <property type="molecule type" value="Genomic_DNA"/>
</dbReference>
<dbReference type="KEGG" id="pif:PITG_21132"/>
<accession>D0P388</accession>
<dbReference type="SUPFAM" id="SSF54211">
    <property type="entry name" value="Ribosomal protein S5 domain 2-like"/>
    <property type="match status" value="1"/>
</dbReference>
<dbReference type="RefSeq" id="XP_002895244.1">
    <property type="nucleotide sequence ID" value="XM_002895198.1"/>
</dbReference>
<dbReference type="HOGENOM" id="CLU_1648173_0_0_1"/>
<dbReference type="STRING" id="403677.D0P388"/>
<dbReference type="eggNOG" id="KOG0631">
    <property type="taxonomic scope" value="Eukaryota"/>
</dbReference>
<dbReference type="Proteomes" id="UP000006643">
    <property type="component" value="Unassembled WGS sequence"/>
</dbReference>
<dbReference type="PANTHER" id="PTHR10457">
    <property type="entry name" value="MEVALONATE KINASE/GALACTOKINASE"/>
    <property type="match status" value="1"/>
</dbReference>
<evidence type="ECO:0000313" key="6">
    <source>
        <dbReference type="EMBL" id="EEY59069.1"/>
    </source>
</evidence>
<dbReference type="InterPro" id="IPR000705">
    <property type="entry name" value="Galactokinase"/>
</dbReference>
<evidence type="ECO:0000259" key="5">
    <source>
        <dbReference type="Pfam" id="PF10509"/>
    </source>
</evidence>
<dbReference type="Gene3D" id="3.30.230.10">
    <property type="match status" value="1"/>
</dbReference>
<dbReference type="InParanoid" id="D0P388"/>
<evidence type="ECO:0000313" key="7">
    <source>
        <dbReference type="Proteomes" id="UP000006643"/>
    </source>
</evidence>
<dbReference type="VEuPathDB" id="FungiDB:PITG_21132"/>
<dbReference type="InterPro" id="IPR020568">
    <property type="entry name" value="Ribosomal_Su5_D2-typ_SF"/>
</dbReference>
<dbReference type="InterPro" id="IPR006203">
    <property type="entry name" value="GHMP_knse_ATP-bd_CS"/>
</dbReference>
<keyword evidence="4" id="KW-0067">ATP-binding</keyword>